<keyword evidence="2" id="KW-1185">Reference proteome</keyword>
<gene>
    <name evidence="1" type="ORF">KPS_000080</name>
</gene>
<name>A0ABY9R390_9BACT</name>
<evidence type="ECO:0000313" key="1">
    <source>
        <dbReference type="EMBL" id="WMW65592.1"/>
    </source>
</evidence>
<proteinExistence type="predicted"/>
<evidence type="ECO:0000313" key="2">
    <source>
        <dbReference type="Proteomes" id="UP001180616"/>
    </source>
</evidence>
<accession>A0ABY9R390</accession>
<organism evidence="1 2">
    <name type="scientific">Nitratidesulfovibrio liaohensis</name>
    <dbReference type="NCBI Taxonomy" id="2604158"/>
    <lineage>
        <taxon>Bacteria</taxon>
        <taxon>Pseudomonadati</taxon>
        <taxon>Thermodesulfobacteriota</taxon>
        <taxon>Desulfovibrionia</taxon>
        <taxon>Desulfovibrionales</taxon>
        <taxon>Desulfovibrionaceae</taxon>
        <taxon>Nitratidesulfovibrio</taxon>
    </lineage>
</organism>
<sequence>MIIVVRKCSDCPFCSRGEPARCNLSTPKHRPLDPAQDRPTWCPLRREQAIVREAS</sequence>
<dbReference type="EMBL" id="CP133659">
    <property type="protein sequence ID" value="WMW65592.1"/>
    <property type="molecule type" value="Genomic_DNA"/>
</dbReference>
<dbReference type="RefSeq" id="WP_309541586.1">
    <property type="nucleotide sequence ID" value="NZ_CP133659.1"/>
</dbReference>
<reference evidence="1" key="1">
    <citation type="submission" date="2023-09" db="EMBL/GenBank/DDBJ databases">
        <authorList>
            <consortium name="CW5 consortium"/>
            <person name="Lu C.-W."/>
        </authorList>
    </citation>
    <scope>NUCLEOTIDE SEQUENCE</scope>
    <source>
        <strain evidence="1">KPS</strain>
    </source>
</reference>
<dbReference type="Proteomes" id="UP001180616">
    <property type="component" value="Chromosome"/>
</dbReference>
<protein>
    <submittedName>
        <fullName evidence="1">Uncharacterized protein</fullName>
    </submittedName>
</protein>